<evidence type="ECO:0000256" key="2">
    <source>
        <dbReference type="ARBA" id="ARBA00023125"/>
    </source>
</evidence>
<gene>
    <name evidence="6" type="ORF">SAMN04490220_5636</name>
</gene>
<accession>A0A1H5DQV5</accession>
<dbReference type="InterPro" id="IPR009057">
    <property type="entry name" value="Homeodomain-like_sf"/>
</dbReference>
<dbReference type="PANTHER" id="PTHR30055:SF234">
    <property type="entry name" value="HTH-TYPE TRANSCRIPTIONAL REGULATOR BETI"/>
    <property type="match status" value="1"/>
</dbReference>
<keyword evidence="2 4" id="KW-0238">DNA-binding</keyword>
<evidence type="ECO:0000256" key="1">
    <source>
        <dbReference type="ARBA" id="ARBA00023015"/>
    </source>
</evidence>
<evidence type="ECO:0000259" key="5">
    <source>
        <dbReference type="PROSITE" id="PS50977"/>
    </source>
</evidence>
<dbReference type="Gene3D" id="1.10.357.10">
    <property type="entry name" value="Tetracycline Repressor, domain 2"/>
    <property type="match status" value="1"/>
</dbReference>
<dbReference type="Pfam" id="PF00440">
    <property type="entry name" value="TetR_N"/>
    <property type="match status" value="1"/>
</dbReference>
<dbReference type="EMBL" id="FNTL01000004">
    <property type="protein sequence ID" value="SED81156.1"/>
    <property type="molecule type" value="Genomic_DNA"/>
</dbReference>
<evidence type="ECO:0000313" key="6">
    <source>
        <dbReference type="EMBL" id="SED81156.1"/>
    </source>
</evidence>
<proteinExistence type="predicted"/>
<dbReference type="GO" id="GO:0000976">
    <property type="term" value="F:transcription cis-regulatory region binding"/>
    <property type="evidence" value="ECO:0007669"/>
    <property type="project" value="TreeGrafter"/>
</dbReference>
<dbReference type="PANTHER" id="PTHR30055">
    <property type="entry name" value="HTH-TYPE TRANSCRIPTIONAL REGULATOR RUTR"/>
    <property type="match status" value="1"/>
</dbReference>
<evidence type="ECO:0000256" key="4">
    <source>
        <dbReference type="PROSITE-ProRule" id="PRU00335"/>
    </source>
</evidence>
<dbReference type="InterPro" id="IPR001647">
    <property type="entry name" value="HTH_TetR"/>
</dbReference>
<keyword evidence="1" id="KW-0805">Transcription regulation</keyword>
<evidence type="ECO:0000256" key="3">
    <source>
        <dbReference type="ARBA" id="ARBA00023163"/>
    </source>
</evidence>
<dbReference type="GO" id="GO:0003700">
    <property type="term" value="F:DNA-binding transcription factor activity"/>
    <property type="evidence" value="ECO:0007669"/>
    <property type="project" value="TreeGrafter"/>
</dbReference>
<dbReference type="SUPFAM" id="SSF48498">
    <property type="entry name" value="Tetracyclin repressor-like, C-terminal domain"/>
    <property type="match status" value="1"/>
</dbReference>
<reference evidence="7" key="1">
    <citation type="submission" date="2016-10" db="EMBL/GenBank/DDBJ databases">
        <authorList>
            <person name="Varghese N."/>
        </authorList>
    </citation>
    <scope>NUCLEOTIDE SEQUENCE [LARGE SCALE GENOMIC DNA]</scope>
    <source>
        <strain evidence="7">DSM 44719</strain>
    </source>
</reference>
<feature type="domain" description="HTH tetR-type" evidence="5">
    <location>
        <begin position="7"/>
        <end position="67"/>
    </location>
</feature>
<dbReference type="InterPro" id="IPR050109">
    <property type="entry name" value="HTH-type_TetR-like_transc_reg"/>
</dbReference>
<dbReference type="AlphaFoldDB" id="A0A1H5DQV5"/>
<evidence type="ECO:0000313" key="7">
    <source>
        <dbReference type="Proteomes" id="UP000183407"/>
    </source>
</evidence>
<name>A0A1H5DQV5_RHOJO</name>
<dbReference type="SUPFAM" id="SSF46689">
    <property type="entry name" value="Homeodomain-like"/>
    <property type="match status" value="1"/>
</dbReference>
<feature type="DNA-binding region" description="H-T-H motif" evidence="4">
    <location>
        <begin position="30"/>
        <end position="49"/>
    </location>
</feature>
<dbReference type="PROSITE" id="PS50977">
    <property type="entry name" value="HTH_TETR_2"/>
    <property type="match status" value="1"/>
</dbReference>
<keyword evidence="3" id="KW-0804">Transcription</keyword>
<dbReference type="RefSeq" id="WP_073361632.1">
    <property type="nucleotide sequence ID" value="NZ_FNTL01000004.1"/>
</dbReference>
<dbReference type="InterPro" id="IPR036271">
    <property type="entry name" value="Tet_transcr_reg_TetR-rel_C_sf"/>
</dbReference>
<sequence>MVITRAGDARDRLLLAAAQLLEESVDRTVSTRAVCERAGVQAPTLYHHFGNKQGLIDAVLNHGFTQFVAPAHAPGVSEDPLDDVRAGWDRHVEFGLTNPTFYALLYGRVEPGTPCSITAPALTMLVELLDAAARAGALAVPPRDAAAQLLAANVGVTLALITQPEGQVDQDLSGRVREAAIAGVVTHPSEPRRPGSTRPTPTRASAAVALRALVEDDPDGLSPGESALLQELLDRLSTR</sequence>
<dbReference type="PRINTS" id="PR00455">
    <property type="entry name" value="HTHTETR"/>
</dbReference>
<protein>
    <submittedName>
        <fullName evidence="6">DNA-binding transcriptional regulator, AcrR family</fullName>
    </submittedName>
</protein>
<dbReference type="Proteomes" id="UP000183407">
    <property type="component" value="Unassembled WGS sequence"/>
</dbReference>
<organism evidence="6 7">
    <name type="scientific">Rhodococcus jostii</name>
    <dbReference type="NCBI Taxonomy" id="132919"/>
    <lineage>
        <taxon>Bacteria</taxon>
        <taxon>Bacillati</taxon>
        <taxon>Actinomycetota</taxon>
        <taxon>Actinomycetes</taxon>
        <taxon>Mycobacteriales</taxon>
        <taxon>Nocardiaceae</taxon>
        <taxon>Rhodococcus</taxon>
    </lineage>
</organism>
<dbReference type="OrthoDB" id="3784817at2"/>